<feature type="chain" id="PRO_5024295364" evidence="2">
    <location>
        <begin position="18"/>
        <end position="264"/>
    </location>
</feature>
<dbReference type="Proteomes" id="UP000046395">
    <property type="component" value="Unassembled WGS sequence"/>
</dbReference>
<accession>A0A5S6QH39</accession>
<proteinExistence type="predicted"/>
<keyword evidence="3" id="KW-1185">Reference proteome</keyword>
<dbReference type="WBParaSite" id="TMUE_2000006445.1">
    <property type="protein sequence ID" value="TMUE_2000006445.1"/>
    <property type="gene ID" value="WBGene00295142"/>
</dbReference>
<evidence type="ECO:0000313" key="3">
    <source>
        <dbReference type="Proteomes" id="UP000046395"/>
    </source>
</evidence>
<feature type="signal peptide" evidence="2">
    <location>
        <begin position="1"/>
        <end position="17"/>
    </location>
</feature>
<reference evidence="4" key="1">
    <citation type="submission" date="2019-12" db="UniProtKB">
        <authorList>
            <consortium name="WormBaseParasite"/>
        </authorList>
    </citation>
    <scope>IDENTIFICATION</scope>
</reference>
<keyword evidence="2" id="KW-0732">Signal</keyword>
<organism evidence="3 4">
    <name type="scientific">Trichuris muris</name>
    <name type="common">Mouse whipworm</name>
    <dbReference type="NCBI Taxonomy" id="70415"/>
    <lineage>
        <taxon>Eukaryota</taxon>
        <taxon>Metazoa</taxon>
        <taxon>Ecdysozoa</taxon>
        <taxon>Nematoda</taxon>
        <taxon>Enoplea</taxon>
        <taxon>Dorylaimia</taxon>
        <taxon>Trichinellida</taxon>
        <taxon>Trichuridae</taxon>
        <taxon>Trichuris</taxon>
    </lineage>
</organism>
<evidence type="ECO:0000313" key="4">
    <source>
        <dbReference type="WBParaSite" id="TMUE_2000006445.1"/>
    </source>
</evidence>
<protein>
    <submittedName>
        <fullName evidence="4">Uncharacterized protein</fullName>
    </submittedName>
</protein>
<keyword evidence="1" id="KW-0175">Coiled coil</keyword>
<evidence type="ECO:0000256" key="1">
    <source>
        <dbReference type="SAM" id="Coils"/>
    </source>
</evidence>
<evidence type="ECO:0000256" key="2">
    <source>
        <dbReference type="SAM" id="SignalP"/>
    </source>
</evidence>
<dbReference type="AlphaFoldDB" id="A0A5S6QH39"/>
<name>A0A5S6QH39_TRIMR</name>
<sequence length="264" mass="30728">MKVTVVLSLAYLACISAAKTEQEQMERITRILKPTSADQNMRDALFDRINKAEKVCKEGKCKDLQAKLVAGEQIDGFAKLLQEYDECMAECRQKENRSFDLLKEIEKKPDYWKNLQEIKREMSLKDALVYWTEIASEFKILEEEEQKYDSAMEKLKLTKEETERKENLDAEIRKQDQTCKTTKCAGQRQAILAAVKPEDQVSAAENFFECMKECKKSMNDKVRELDKLLEREDYVANMEEVRSEVSVLEALQYFDEIKADLELA</sequence>
<feature type="coiled-coil region" evidence="1">
    <location>
        <begin position="211"/>
        <end position="251"/>
    </location>
</feature>
<feature type="coiled-coil region" evidence="1">
    <location>
        <begin position="141"/>
        <end position="178"/>
    </location>
</feature>